<evidence type="ECO:0000313" key="1">
    <source>
        <dbReference type="EMBL" id="GFO63220.1"/>
    </source>
</evidence>
<reference evidence="2" key="3">
    <citation type="submission" date="2022-04" db="EMBL/GenBank/DDBJ databases">
        <authorList>
            <person name="Liu G."/>
        </authorList>
    </citation>
    <scope>NUCLEOTIDE SEQUENCE</scope>
    <source>
        <strain evidence="2">RG22</strain>
    </source>
</reference>
<name>A0A6V8MT07_9BACT</name>
<protein>
    <submittedName>
        <fullName evidence="1">Uncharacterized protein</fullName>
    </submittedName>
</protein>
<keyword evidence="4" id="KW-1185">Reference proteome</keyword>
<gene>
    <name evidence="1" type="ORF">GMPD_11390</name>
    <name evidence="2" type="ORF">M1B72_17550</name>
</gene>
<proteinExistence type="predicted"/>
<dbReference type="AlphaFoldDB" id="A0A6V8MT07"/>
<dbReference type="Proteomes" id="UP000831485">
    <property type="component" value="Chromosome"/>
</dbReference>
<reference evidence="1" key="2">
    <citation type="journal article" date="2021" name="Int. J. Syst. Evol. Microbiol.">
        <title>Geomonas silvestris sp. nov., Geomonas paludis sp. nov. and Geomonas limicola sp. nov., isolated from terrestrial environments, and emended description of the genus Geomonas.</title>
        <authorList>
            <person name="Itoh H."/>
            <person name="Xu Z."/>
            <person name="Masuda Y."/>
            <person name="Ushijima N."/>
            <person name="Hayakawa C."/>
            <person name="Shiratori Y."/>
            <person name="Senoo K."/>
        </authorList>
    </citation>
    <scope>NUCLEOTIDE SEQUENCE</scope>
    <source>
        <strain evidence="1">Red736</strain>
    </source>
</reference>
<reference evidence="3" key="1">
    <citation type="submission" date="2020-06" db="EMBL/GenBank/DDBJ databases">
        <title>Draft genomic sequecing of Geomonas sp. Red736.</title>
        <authorList>
            <person name="Itoh H."/>
            <person name="Xu Z.X."/>
            <person name="Ushijima N."/>
            <person name="Masuda Y."/>
            <person name="Shiratori Y."/>
            <person name="Senoo K."/>
        </authorList>
    </citation>
    <scope>NUCLEOTIDE SEQUENCE [LARGE SCALE GENOMIC DNA]</scope>
    <source>
        <strain evidence="3">Red736</strain>
    </source>
</reference>
<accession>A0A6V8MT07</accession>
<dbReference type="RefSeq" id="WP_183345966.1">
    <property type="nucleotide sequence ID" value="NZ_BLXY01000001.1"/>
</dbReference>
<dbReference type="Proteomes" id="UP000568888">
    <property type="component" value="Unassembled WGS sequence"/>
</dbReference>
<dbReference type="EMBL" id="CP096574">
    <property type="protein sequence ID" value="UPU35231.1"/>
    <property type="molecule type" value="Genomic_DNA"/>
</dbReference>
<evidence type="ECO:0000313" key="2">
    <source>
        <dbReference type="EMBL" id="UPU35231.1"/>
    </source>
</evidence>
<organism evidence="1 3">
    <name type="scientific">Geomonas paludis</name>
    <dbReference type="NCBI Taxonomy" id="2740185"/>
    <lineage>
        <taxon>Bacteria</taxon>
        <taxon>Pseudomonadati</taxon>
        <taxon>Thermodesulfobacteriota</taxon>
        <taxon>Desulfuromonadia</taxon>
        <taxon>Geobacterales</taxon>
        <taxon>Geobacteraceae</taxon>
        <taxon>Geomonas</taxon>
    </lineage>
</organism>
<sequence length="59" mass="6725">MQWLDPEIAPEGLSEHREVLLWPFFLPAQYSVAKNVVAAESSFIAKRIPSVNELMNKIL</sequence>
<dbReference type="EMBL" id="BLXY01000001">
    <property type="protein sequence ID" value="GFO63220.1"/>
    <property type="molecule type" value="Genomic_DNA"/>
</dbReference>
<evidence type="ECO:0000313" key="4">
    <source>
        <dbReference type="Proteomes" id="UP000831485"/>
    </source>
</evidence>
<evidence type="ECO:0000313" key="3">
    <source>
        <dbReference type="Proteomes" id="UP000568888"/>
    </source>
</evidence>